<gene>
    <name evidence="3" type="ORF">ILEXP_LOCUS16701</name>
</gene>
<dbReference type="InterPro" id="IPR002791">
    <property type="entry name" value="ARMT1-like_metal-bd"/>
</dbReference>
<comment type="caution">
    <text evidence="3">The sequence shown here is derived from an EMBL/GenBank/DDBJ whole genome shotgun (WGS) entry which is preliminary data.</text>
</comment>
<protein>
    <recommendedName>
        <fullName evidence="2">Damage-control phosphatase ARMT1-like metal-binding domain-containing protein</fullName>
    </recommendedName>
</protein>
<dbReference type="Gene3D" id="3.40.50.10880">
    <property type="entry name" value="Uncharacterised protein PF01937, DUF89, domain 3"/>
    <property type="match status" value="1"/>
</dbReference>
<organism evidence="3 4">
    <name type="scientific">Ilex paraguariensis</name>
    <name type="common">yerba mate</name>
    <dbReference type="NCBI Taxonomy" id="185542"/>
    <lineage>
        <taxon>Eukaryota</taxon>
        <taxon>Viridiplantae</taxon>
        <taxon>Streptophyta</taxon>
        <taxon>Embryophyta</taxon>
        <taxon>Tracheophyta</taxon>
        <taxon>Spermatophyta</taxon>
        <taxon>Magnoliopsida</taxon>
        <taxon>eudicotyledons</taxon>
        <taxon>Gunneridae</taxon>
        <taxon>Pentapetalae</taxon>
        <taxon>asterids</taxon>
        <taxon>campanulids</taxon>
        <taxon>Aquifoliales</taxon>
        <taxon>Aquifoliaceae</taxon>
        <taxon>Ilex</taxon>
    </lineage>
</organism>
<sequence>MSLKMLCCVCFASENVYMSILFKKTFSEYSEYVPNWSISTAHPWGLKLRRYRTRPGKPQLNYLSKKRRTVWECNTTGAQLDKLQVVLAANELPSINDVTYPELIEIISKLKDEHGHLVGVDTSNLLIVNSGNDLPVIDLSRVSQELAYLASDADLVILEGMGEGGEGQTLKTSEREIASPLDQNSSTTHCPSLCSLHRSRHCLATPYVTMKLQKSEKASSLESRFETVHCEASTTDSNYCPGLRLLNFRVLILPFLIKLFLAQSSVQV</sequence>
<dbReference type="InterPro" id="IPR036075">
    <property type="entry name" value="ARMT-1-like_metal-bd_sf"/>
</dbReference>
<dbReference type="EMBL" id="CAUOFW020001792">
    <property type="protein sequence ID" value="CAK9148730.1"/>
    <property type="molecule type" value="Genomic_DNA"/>
</dbReference>
<dbReference type="Pfam" id="PF01937">
    <property type="entry name" value="ARMT1-like_dom"/>
    <property type="match status" value="1"/>
</dbReference>
<feature type="domain" description="Damage-control phosphatase ARMT1-like metal-binding" evidence="2">
    <location>
        <begin position="83"/>
        <end position="162"/>
    </location>
</feature>
<evidence type="ECO:0000313" key="3">
    <source>
        <dbReference type="EMBL" id="CAK9148730.1"/>
    </source>
</evidence>
<dbReference type="AlphaFoldDB" id="A0ABC8RUT8"/>
<proteinExistence type="predicted"/>
<dbReference type="Proteomes" id="UP001642360">
    <property type="component" value="Unassembled WGS sequence"/>
</dbReference>
<dbReference type="SUPFAM" id="SSF111321">
    <property type="entry name" value="AF1104-like"/>
    <property type="match status" value="1"/>
</dbReference>
<accession>A0ABC8RUT8</accession>
<evidence type="ECO:0000259" key="2">
    <source>
        <dbReference type="Pfam" id="PF01937"/>
    </source>
</evidence>
<reference evidence="3 4" key="1">
    <citation type="submission" date="2024-02" db="EMBL/GenBank/DDBJ databases">
        <authorList>
            <person name="Vignale AGUSTIN F."/>
            <person name="Sosa J E."/>
            <person name="Modenutti C."/>
        </authorList>
    </citation>
    <scope>NUCLEOTIDE SEQUENCE [LARGE SCALE GENOMIC DNA]</scope>
</reference>
<name>A0ABC8RUT8_9AQUA</name>
<evidence type="ECO:0000313" key="4">
    <source>
        <dbReference type="Proteomes" id="UP001642360"/>
    </source>
</evidence>
<keyword evidence="4" id="KW-1185">Reference proteome</keyword>
<comment type="cofactor">
    <cofactor evidence="1">
        <name>Ni(2+)</name>
        <dbReference type="ChEBI" id="CHEBI:49786"/>
    </cofactor>
</comment>
<evidence type="ECO:0000256" key="1">
    <source>
        <dbReference type="ARBA" id="ARBA00001967"/>
    </source>
</evidence>